<evidence type="ECO:0000313" key="7">
    <source>
        <dbReference type="Proteomes" id="UP001652564"/>
    </source>
</evidence>
<evidence type="ECO:0000259" key="5">
    <source>
        <dbReference type="PROSITE" id="PS51462"/>
    </source>
</evidence>
<keyword evidence="7" id="KW-1185">Reference proteome</keyword>
<dbReference type="Pfam" id="PF00293">
    <property type="entry name" value="NUDIX"/>
    <property type="match status" value="1"/>
</dbReference>
<dbReference type="InterPro" id="IPR000086">
    <property type="entry name" value="NUDIX_hydrolase_dom"/>
</dbReference>
<keyword evidence="3 6" id="KW-0378">Hydrolase</keyword>
<keyword evidence="4" id="KW-0460">Magnesium</keyword>
<comment type="caution">
    <text evidence="6">The sequence shown here is derived from an EMBL/GenBank/DDBJ whole genome shotgun (WGS) entry which is preliminary data.</text>
</comment>
<dbReference type="Gene3D" id="3.90.79.10">
    <property type="entry name" value="Nucleoside Triphosphate Pyrophosphohydrolase"/>
    <property type="match status" value="1"/>
</dbReference>
<dbReference type="RefSeq" id="WP_263741366.1">
    <property type="nucleotide sequence ID" value="NZ_JAOWKZ010000004.1"/>
</dbReference>
<evidence type="ECO:0000256" key="1">
    <source>
        <dbReference type="ARBA" id="ARBA00001946"/>
    </source>
</evidence>
<keyword evidence="2" id="KW-0479">Metal-binding</keyword>
<dbReference type="InterPro" id="IPR047198">
    <property type="entry name" value="DDP-like_NUDIX"/>
</dbReference>
<dbReference type="Proteomes" id="UP001652564">
    <property type="component" value="Unassembled WGS sequence"/>
</dbReference>
<dbReference type="PANTHER" id="PTHR12629:SF0">
    <property type="entry name" value="DIPHOSPHOINOSITOL-POLYPHOSPHATE DIPHOSPHATASE"/>
    <property type="match status" value="1"/>
</dbReference>
<dbReference type="CDD" id="cd04666">
    <property type="entry name" value="NUDIX_DIPP2_like_Nudt4"/>
    <property type="match status" value="1"/>
</dbReference>
<accession>A0ABT2ZSI8</accession>
<proteinExistence type="predicted"/>
<comment type="cofactor">
    <cofactor evidence="1">
        <name>Mg(2+)</name>
        <dbReference type="ChEBI" id="CHEBI:18420"/>
    </cofactor>
</comment>
<gene>
    <name evidence="6" type="ORF">OEZ71_17600</name>
</gene>
<sequence>MKELDDTTQASGKAATQFAALCYKVTKKEGARILLITSRDTGRWVIPKGWPMKGKTDAEAAEIEAFEEAGAKGYLCPDCAGLFTYDKAMDDGSKQPVVVSVFPMEVDRLVSDFPEKGQRKRKWFSPKKAAARVDEPELQDILASFNPAKLNCPRPGKA</sequence>
<dbReference type="SUPFAM" id="SSF55811">
    <property type="entry name" value="Nudix"/>
    <property type="match status" value="1"/>
</dbReference>
<dbReference type="PROSITE" id="PS51462">
    <property type="entry name" value="NUDIX"/>
    <property type="match status" value="1"/>
</dbReference>
<evidence type="ECO:0000256" key="2">
    <source>
        <dbReference type="ARBA" id="ARBA00022723"/>
    </source>
</evidence>
<reference evidence="6 7" key="1">
    <citation type="submission" date="2022-10" db="EMBL/GenBank/DDBJ databases">
        <title>Defluviimonas sp. nov., isolated from ocean surface sediments.</title>
        <authorList>
            <person name="He W."/>
            <person name="Wang L."/>
            <person name="Zhang D.-F."/>
        </authorList>
    </citation>
    <scope>NUCLEOTIDE SEQUENCE [LARGE SCALE GENOMIC DNA]</scope>
    <source>
        <strain evidence="6 7">WL0050</strain>
    </source>
</reference>
<evidence type="ECO:0000313" key="6">
    <source>
        <dbReference type="EMBL" id="MCV2874116.1"/>
    </source>
</evidence>
<dbReference type="EMBL" id="JAOWKZ010000004">
    <property type="protein sequence ID" value="MCV2874116.1"/>
    <property type="molecule type" value="Genomic_DNA"/>
</dbReference>
<evidence type="ECO:0000256" key="4">
    <source>
        <dbReference type="ARBA" id="ARBA00022842"/>
    </source>
</evidence>
<organism evidence="6 7">
    <name type="scientific">Albidovulum litorale</name>
    <dbReference type="NCBI Taxonomy" id="2984134"/>
    <lineage>
        <taxon>Bacteria</taxon>
        <taxon>Pseudomonadati</taxon>
        <taxon>Pseudomonadota</taxon>
        <taxon>Alphaproteobacteria</taxon>
        <taxon>Rhodobacterales</taxon>
        <taxon>Paracoccaceae</taxon>
        <taxon>Albidovulum</taxon>
    </lineage>
</organism>
<name>A0ABT2ZSI8_9RHOB</name>
<feature type="domain" description="Nudix hydrolase" evidence="5">
    <location>
        <begin position="15"/>
        <end position="146"/>
    </location>
</feature>
<protein>
    <submittedName>
        <fullName evidence="6">NUDIX hydrolase</fullName>
    </submittedName>
</protein>
<dbReference type="GO" id="GO:0016787">
    <property type="term" value="F:hydrolase activity"/>
    <property type="evidence" value="ECO:0007669"/>
    <property type="project" value="UniProtKB-KW"/>
</dbReference>
<dbReference type="InterPro" id="IPR015797">
    <property type="entry name" value="NUDIX_hydrolase-like_dom_sf"/>
</dbReference>
<dbReference type="PANTHER" id="PTHR12629">
    <property type="entry name" value="DIPHOSPHOINOSITOL POLYPHOSPHATE PHOSPHOHYDROLASE"/>
    <property type="match status" value="1"/>
</dbReference>
<evidence type="ECO:0000256" key="3">
    <source>
        <dbReference type="ARBA" id="ARBA00022801"/>
    </source>
</evidence>